<gene>
    <name evidence="1" type="ORF">BSAL_35795c</name>
</gene>
<name>A0A0S4JST0_BODSA</name>
<protein>
    <submittedName>
        <fullName evidence="1">Uncharacterized protein</fullName>
    </submittedName>
</protein>
<evidence type="ECO:0000313" key="1">
    <source>
        <dbReference type="EMBL" id="CUG92155.1"/>
    </source>
</evidence>
<proteinExistence type="predicted"/>
<dbReference type="Proteomes" id="UP000051952">
    <property type="component" value="Unassembled WGS sequence"/>
</dbReference>
<dbReference type="AlphaFoldDB" id="A0A0S4JST0"/>
<dbReference type="EMBL" id="CYKH01002012">
    <property type="protein sequence ID" value="CUG92155.1"/>
    <property type="molecule type" value="Genomic_DNA"/>
</dbReference>
<reference evidence="2" key="1">
    <citation type="submission" date="2015-09" db="EMBL/GenBank/DDBJ databases">
        <authorList>
            <consortium name="Pathogen Informatics"/>
        </authorList>
    </citation>
    <scope>NUCLEOTIDE SEQUENCE [LARGE SCALE GENOMIC DNA]</scope>
    <source>
        <strain evidence="2">Lake Konstanz</strain>
    </source>
</reference>
<sequence length="156" mass="16528">MPMDCLVAQEFALYVVVLYLESLRTLSMGTLEGSLLSRTKMSDTLVELREIVGPVVGFCSTNIGNTPPVSVSTTAAVPVESNVAHDGMNVSSGNHPPLPTASSIATDQQPYQQSSASSFLDHLKAAPFELLARLEAAPNELLATGTHSLKRGFSLP</sequence>
<organism evidence="1 2">
    <name type="scientific">Bodo saltans</name>
    <name type="common">Flagellated protozoan</name>
    <dbReference type="NCBI Taxonomy" id="75058"/>
    <lineage>
        <taxon>Eukaryota</taxon>
        <taxon>Discoba</taxon>
        <taxon>Euglenozoa</taxon>
        <taxon>Kinetoplastea</taxon>
        <taxon>Metakinetoplastina</taxon>
        <taxon>Eubodonida</taxon>
        <taxon>Bodonidae</taxon>
        <taxon>Bodo</taxon>
    </lineage>
</organism>
<evidence type="ECO:0000313" key="2">
    <source>
        <dbReference type="Proteomes" id="UP000051952"/>
    </source>
</evidence>
<dbReference type="VEuPathDB" id="TriTrypDB:BSAL_35795c"/>
<keyword evidence="2" id="KW-1185">Reference proteome</keyword>
<accession>A0A0S4JST0</accession>